<keyword evidence="1" id="KW-0472">Membrane</keyword>
<organism evidence="2 3">
    <name type="scientific">Longispora fulva</name>
    <dbReference type="NCBI Taxonomy" id="619741"/>
    <lineage>
        <taxon>Bacteria</taxon>
        <taxon>Bacillati</taxon>
        <taxon>Actinomycetota</taxon>
        <taxon>Actinomycetes</taxon>
        <taxon>Micromonosporales</taxon>
        <taxon>Micromonosporaceae</taxon>
        <taxon>Longispora</taxon>
    </lineage>
</organism>
<name>A0A8J7GP32_9ACTN</name>
<dbReference type="RefSeq" id="WP_197003271.1">
    <property type="nucleotide sequence ID" value="NZ_BONS01000036.1"/>
</dbReference>
<keyword evidence="3" id="KW-1185">Reference proteome</keyword>
<keyword evidence="1" id="KW-1133">Transmembrane helix</keyword>
<evidence type="ECO:0000313" key="3">
    <source>
        <dbReference type="Proteomes" id="UP000622552"/>
    </source>
</evidence>
<evidence type="ECO:0000313" key="2">
    <source>
        <dbReference type="EMBL" id="MBG6136274.1"/>
    </source>
</evidence>
<sequence length="59" mass="6079">MHEKATPSTSATNTSPAAAGPAFTPTTWLYAVFVDQPVAAVITIVSLIIAAGCAYLRLT</sequence>
<accession>A0A8J7GP32</accession>
<dbReference type="Proteomes" id="UP000622552">
    <property type="component" value="Unassembled WGS sequence"/>
</dbReference>
<reference evidence="2" key="1">
    <citation type="submission" date="2020-11" db="EMBL/GenBank/DDBJ databases">
        <title>Sequencing the genomes of 1000 actinobacteria strains.</title>
        <authorList>
            <person name="Klenk H.-P."/>
        </authorList>
    </citation>
    <scope>NUCLEOTIDE SEQUENCE</scope>
    <source>
        <strain evidence="2">DSM 45356</strain>
    </source>
</reference>
<proteinExistence type="predicted"/>
<feature type="transmembrane region" description="Helical" evidence="1">
    <location>
        <begin position="38"/>
        <end position="58"/>
    </location>
</feature>
<dbReference type="AlphaFoldDB" id="A0A8J7GP32"/>
<dbReference type="EMBL" id="JADOUF010000001">
    <property type="protein sequence ID" value="MBG6136274.1"/>
    <property type="molecule type" value="Genomic_DNA"/>
</dbReference>
<keyword evidence="1" id="KW-0812">Transmembrane</keyword>
<protein>
    <submittedName>
        <fullName evidence="2">Uncharacterized protein</fullName>
    </submittedName>
</protein>
<gene>
    <name evidence="2" type="ORF">IW245_002468</name>
</gene>
<comment type="caution">
    <text evidence="2">The sequence shown here is derived from an EMBL/GenBank/DDBJ whole genome shotgun (WGS) entry which is preliminary data.</text>
</comment>
<evidence type="ECO:0000256" key="1">
    <source>
        <dbReference type="SAM" id="Phobius"/>
    </source>
</evidence>